<protein>
    <submittedName>
        <fullName evidence="4">Leucine-rich repeat domain-containing protein</fullName>
    </submittedName>
</protein>
<organism evidence="4 5">
    <name type="scientific">Tumidithrix elongata BACA0141</name>
    <dbReference type="NCBI Taxonomy" id="2716417"/>
    <lineage>
        <taxon>Bacteria</taxon>
        <taxon>Bacillati</taxon>
        <taxon>Cyanobacteriota</taxon>
        <taxon>Cyanophyceae</taxon>
        <taxon>Pseudanabaenales</taxon>
        <taxon>Pseudanabaenaceae</taxon>
        <taxon>Tumidithrix</taxon>
        <taxon>Tumidithrix elongata</taxon>
    </lineage>
</organism>
<sequence>MKLSLAFSLLSLATVLVSCQGTQSVNNQSSEPAKTGRKSFEEWCKEKDSLTEKMVKISDSRGYQPVSAKKTIEALLEQSGTQDCKLAESKLKSLLELNLTSKQITDVAPLASLTNLTTLDISRNGIIDVTPLASLTNLTNLGLSSNSISDIRPLASLTNLTVLGLVENQISDVKPLARLTKLTELYLEVNKITDVTPLASLTNLTKLTLGTNPIFPEKFCPLKKESVCDFK</sequence>
<dbReference type="SMART" id="SM00369">
    <property type="entry name" value="LRR_TYP"/>
    <property type="match status" value="3"/>
</dbReference>
<reference evidence="4" key="1">
    <citation type="submission" date="2024-01" db="EMBL/GenBank/DDBJ databases">
        <title>Bank of Algae and Cyanobacteria of the Azores (BACA) strain genomes.</title>
        <authorList>
            <person name="Luz R."/>
            <person name="Cordeiro R."/>
            <person name="Fonseca A."/>
            <person name="Goncalves V."/>
        </authorList>
    </citation>
    <scope>NUCLEOTIDE SEQUENCE</scope>
    <source>
        <strain evidence="4">BACA0141</strain>
    </source>
</reference>
<evidence type="ECO:0000256" key="2">
    <source>
        <dbReference type="ARBA" id="ARBA00022737"/>
    </source>
</evidence>
<dbReference type="SUPFAM" id="SSF52058">
    <property type="entry name" value="L domain-like"/>
    <property type="match status" value="1"/>
</dbReference>
<dbReference type="Pfam" id="PF12799">
    <property type="entry name" value="LRR_4"/>
    <property type="match status" value="3"/>
</dbReference>
<evidence type="ECO:0000256" key="3">
    <source>
        <dbReference type="SAM" id="SignalP"/>
    </source>
</evidence>
<dbReference type="SMART" id="SM00365">
    <property type="entry name" value="LRR_SD22"/>
    <property type="match status" value="5"/>
</dbReference>
<evidence type="ECO:0000313" key="4">
    <source>
        <dbReference type="EMBL" id="MEE3719455.1"/>
    </source>
</evidence>
<dbReference type="RefSeq" id="WP_330485891.1">
    <property type="nucleotide sequence ID" value="NZ_JAZBJZ010000134.1"/>
</dbReference>
<dbReference type="EMBL" id="JAZBJZ010000134">
    <property type="protein sequence ID" value="MEE3719455.1"/>
    <property type="molecule type" value="Genomic_DNA"/>
</dbReference>
<name>A0AAW9Q7I2_9CYAN</name>
<keyword evidence="1" id="KW-0433">Leucine-rich repeat</keyword>
<feature type="signal peptide" evidence="3">
    <location>
        <begin position="1"/>
        <end position="18"/>
    </location>
</feature>
<dbReference type="PROSITE" id="PS51257">
    <property type="entry name" value="PROKAR_LIPOPROTEIN"/>
    <property type="match status" value="1"/>
</dbReference>
<dbReference type="InterPro" id="IPR025875">
    <property type="entry name" value="Leu-rich_rpt_4"/>
</dbReference>
<dbReference type="PROSITE" id="PS51450">
    <property type="entry name" value="LRR"/>
    <property type="match status" value="5"/>
</dbReference>
<comment type="caution">
    <text evidence="4">The sequence shown here is derived from an EMBL/GenBank/DDBJ whole genome shotgun (WGS) entry which is preliminary data.</text>
</comment>
<evidence type="ECO:0000313" key="5">
    <source>
        <dbReference type="Proteomes" id="UP001333818"/>
    </source>
</evidence>
<dbReference type="PANTHER" id="PTHR46652:SF3">
    <property type="entry name" value="LEUCINE-RICH REPEAT-CONTAINING PROTEIN 9"/>
    <property type="match status" value="1"/>
</dbReference>
<accession>A0AAW9Q7I2</accession>
<keyword evidence="5" id="KW-1185">Reference proteome</keyword>
<proteinExistence type="predicted"/>
<dbReference type="InterPro" id="IPR003591">
    <property type="entry name" value="Leu-rich_rpt_typical-subtyp"/>
</dbReference>
<dbReference type="InterPro" id="IPR001611">
    <property type="entry name" value="Leu-rich_rpt"/>
</dbReference>
<dbReference type="InterPro" id="IPR050836">
    <property type="entry name" value="SDS22/Internalin_LRR"/>
</dbReference>
<dbReference type="InterPro" id="IPR032675">
    <property type="entry name" value="LRR_dom_sf"/>
</dbReference>
<dbReference type="Proteomes" id="UP001333818">
    <property type="component" value="Unassembled WGS sequence"/>
</dbReference>
<keyword evidence="3" id="KW-0732">Signal</keyword>
<gene>
    <name evidence="4" type="ORF">V2H45_22175</name>
</gene>
<dbReference type="Gene3D" id="3.80.10.10">
    <property type="entry name" value="Ribonuclease Inhibitor"/>
    <property type="match status" value="1"/>
</dbReference>
<evidence type="ECO:0000256" key="1">
    <source>
        <dbReference type="ARBA" id="ARBA00022614"/>
    </source>
</evidence>
<keyword evidence="2" id="KW-0677">Repeat</keyword>
<dbReference type="PANTHER" id="PTHR46652">
    <property type="entry name" value="LEUCINE-RICH REPEAT AND IQ DOMAIN-CONTAINING PROTEIN 1-RELATED"/>
    <property type="match status" value="1"/>
</dbReference>
<feature type="chain" id="PRO_5043488604" evidence="3">
    <location>
        <begin position="19"/>
        <end position="231"/>
    </location>
</feature>
<dbReference type="AlphaFoldDB" id="A0AAW9Q7I2"/>